<keyword evidence="2" id="KW-0812">Transmembrane</keyword>
<organism evidence="3 4">
    <name type="scientific">Stackebrandtia albiflava</name>
    <dbReference type="NCBI Taxonomy" id="406432"/>
    <lineage>
        <taxon>Bacteria</taxon>
        <taxon>Bacillati</taxon>
        <taxon>Actinomycetota</taxon>
        <taxon>Actinomycetes</taxon>
        <taxon>Glycomycetales</taxon>
        <taxon>Glycomycetaceae</taxon>
        <taxon>Stackebrandtia</taxon>
    </lineage>
</organism>
<evidence type="ECO:0008006" key="5">
    <source>
        <dbReference type="Google" id="ProtNLM"/>
    </source>
</evidence>
<dbReference type="EMBL" id="VLLL01000011">
    <property type="protein sequence ID" value="TWJ07545.1"/>
    <property type="molecule type" value="Genomic_DNA"/>
</dbReference>
<proteinExistence type="predicted"/>
<keyword evidence="4" id="KW-1185">Reference proteome</keyword>
<feature type="transmembrane region" description="Helical" evidence="2">
    <location>
        <begin position="36"/>
        <end position="56"/>
    </location>
</feature>
<comment type="caution">
    <text evidence="3">The sequence shown here is derived from an EMBL/GenBank/DDBJ whole genome shotgun (WGS) entry which is preliminary data.</text>
</comment>
<protein>
    <recommendedName>
        <fullName evidence="5">Transglycosylase-like protein with SLT domain</fullName>
    </recommendedName>
</protein>
<dbReference type="RefSeq" id="WP_211354756.1">
    <property type="nucleotide sequence ID" value="NZ_BAABIJ010000007.1"/>
</dbReference>
<reference evidence="3 4" key="1">
    <citation type="journal article" date="2013" name="Stand. Genomic Sci.">
        <title>Genomic Encyclopedia of Type Strains, Phase I: The one thousand microbial genomes (KMG-I) project.</title>
        <authorList>
            <person name="Kyrpides N.C."/>
            <person name="Woyke T."/>
            <person name="Eisen J.A."/>
            <person name="Garrity G."/>
            <person name="Lilburn T.G."/>
            <person name="Beck B.J."/>
            <person name="Whitman W.B."/>
            <person name="Hugenholtz P."/>
            <person name="Klenk H.P."/>
        </authorList>
    </citation>
    <scope>NUCLEOTIDE SEQUENCE [LARGE SCALE GENOMIC DNA]</scope>
    <source>
        <strain evidence="3 4">DSM 45044</strain>
    </source>
</reference>
<evidence type="ECO:0000256" key="2">
    <source>
        <dbReference type="SAM" id="Phobius"/>
    </source>
</evidence>
<gene>
    <name evidence="3" type="ORF">LX16_5029</name>
</gene>
<feature type="region of interest" description="Disordered" evidence="1">
    <location>
        <begin position="65"/>
        <end position="132"/>
    </location>
</feature>
<feature type="compositionally biased region" description="Basic and acidic residues" evidence="1">
    <location>
        <begin position="77"/>
        <end position="94"/>
    </location>
</feature>
<evidence type="ECO:0000313" key="4">
    <source>
        <dbReference type="Proteomes" id="UP000321617"/>
    </source>
</evidence>
<feature type="region of interest" description="Disordered" evidence="1">
    <location>
        <begin position="1"/>
        <end position="33"/>
    </location>
</feature>
<dbReference type="Gene3D" id="1.10.530.10">
    <property type="match status" value="1"/>
</dbReference>
<dbReference type="AlphaFoldDB" id="A0A562UPJ9"/>
<sequence length="231" mass="25092">MSSSADERHETEPEDTTPAHSAGEHRRPPRVARPRLRHGLLTVVALLAVAGAWLGWSLNPETVEPVTSTAAEPAAAGDERWMDESISRDKERLAPDPTEPEPEPAPEPEPEPEPEEPQSEPDTQAAPGCESYSGNQRIACGQLADHGLGTDQMSCLVPLWDHESGWNEYAENPSSGAYGIPQALPGDKMASAGGDWRDNPATQIAWGLDYITGRYGDPCGAWGFWQANNWY</sequence>
<feature type="compositionally biased region" description="Basic and acidic residues" evidence="1">
    <location>
        <begin position="1"/>
        <end position="11"/>
    </location>
</feature>
<evidence type="ECO:0000256" key="1">
    <source>
        <dbReference type="SAM" id="MobiDB-lite"/>
    </source>
</evidence>
<keyword evidence="2" id="KW-0472">Membrane</keyword>
<dbReference type="Proteomes" id="UP000321617">
    <property type="component" value="Unassembled WGS sequence"/>
</dbReference>
<name>A0A562UPJ9_9ACTN</name>
<accession>A0A562UPJ9</accession>
<dbReference type="InterPro" id="IPR023346">
    <property type="entry name" value="Lysozyme-like_dom_sf"/>
</dbReference>
<feature type="compositionally biased region" description="Acidic residues" evidence="1">
    <location>
        <begin position="98"/>
        <end position="119"/>
    </location>
</feature>
<evidence type="ECO:0000313" key="3">
    <source>
        <dbReference type="EMBL" id="TWJ07545.1"/>
    </source>
</evidence>
<keyword evidence="2" id="KW-1133">Transmembrane helix</keyword>
<dbReference type="SUPFAM" id="SSF53955">
    <property type="entry name" value="Lysozyme-like"/>
    <property type="match status" value="1"/>
</dbReference>